<feature type="transmembrane region" description="Helical" evidence="7">
    <location>
        <begin position="234"/>
        <end position="255"/>
    </location>
</feature>
<dbReference type="OMA" id="HSQPCPD"/>
<evidence type="ECO:0000256" key="3">
    <source>
        <dbReference type="ARBA" id="ARBA00022692"/>
    </source>
</evidence>
<dbReference type="PhylomeDB" id="A7SIY6"/>
<dbReference type="GO" id="GO:0005794">
    <property type="term" value="C:Golgi apparatus"/>
    <property type="evidence" value="ECO:0000318"/>
    <property type="project" value="GO_Central"/>
</dbReference>
<dbReference type="InParanoid" id="A7SIY6"/>
<sequence>MTFQQFDYEKQSPDEALFVLQQQGKDINLFDYHEIPYFLRGNVYVTNGYRAYLPVRMCIKSLFVWSNETINIWTHLLGFLVFSFLFLYNNIVVLPHIKGATIADHMVFSALLIGFQICLLCSTGYHLFNCHSEKIFHRWFSLDLAGISLGLCSCYIPAVYYAYYCHVGLQTLYLVGVGILTTITLTLQFHPRFLSSVWATRRLLLFCCLVAYGVVPSVHWAYLSGGWDQPVVQIFIPKVIVMYVLGVLALVFYALKVPERYFPGKMNFIGSSHQWWHVLILAAFYWWYRSNLIYLDYRSTNQCTDPRQISAVNVL</sequence>
<evidence type="ECO:0000256" key="5">
    <source>
        <dbReference type="ARBA" id="ARBA00023136"/>
    </source>
</evidence>
<dbReference type="Proteomes" id="UP000001593">
    <property type="component" value="Unassembled WGS sequence"/>
</dbReference>
<organism evidence="8 9">
    <name type="scientific">Nematostella vectensis</name>
    <name type="common">Starlet sea anemone</name>
    <dbReference type="NCBI Taxonomy" id="45351"/>
    <lineage>
        <taxon>Eukaryota</taxon>
        <taxon>Metazoa</taxon>
        <taxon>Cnidaria</taxon>
        <taxon>Anthozoa</taxon>
        <taxon>Hexacorallia</taxon>
        <taxon>Actiniaria</taxon>
        <taxon>Edwardsiidae</taxon>
        <taxon>Nematostella</taxon>
    </lineage>
</organism>
<evidence type="ECO:0000256" key="2">
    <source>
        <dbReference type="ARBA" id="ARBA00007018"/>
    </source>
</evidence>
<feature type="transmembrane region" description="Helical" evidence="7">
    <location>
        <begin position="170"/>
        <end position="191"/>
    </location>
</feature>
<comment type="similarity">
    <text evidence="2">Belongs to the ADIPOR family.</text>
</comment>
<comment type="subcellular location">
    <subcellularLocation>
        <location evidence="1">Membrane</location>
        <topology evidence="1">Multi-pass membrane protein</topology>
    </subcellularLocation>
</comment>
<proteinExistence type="inferred from homology"/>
<evidence type="ECO:0000256" key="1">
    <source>
        <dbReference type="ARBA" id="ARBA00004141"/>
    </source>
</evidence>
<evidence type="ECO:0000256" key="6">
    <source>
        <dbReference type="PIRSR" id="PIRSR604254-1"/>
    </source>
</evidence>
<feature type="binding site" evidence="6">
    <location>
        <position position="126"/>
    </location>
    <ligand>
        <name>Zn(2+)</name>
        <dbReference type="ChEBI" id="CHEBI:29105"/>
    </ligand>
</feature>
<feature type="transmembrane region" description="Helical" evidence="7">
    <location>
        <begin position="140"/>
        <end position="164"/>
    </location>
</feature>
<keyword evidence="4 7" id="KW-1133">Transmembrane helix</keyword>
<dbReference type="InterPro" id="IPR004254">
    <property type="entry name" value="AdipoR/HlyIII-related"/>
</dbReference>
<dbReference type="GO" id="GO:0046872">
    <property type="term" value="F:metal ion binding"/>
    <property type="evidence" value="ECO:0007669"/>
    <property type="project" value="UniProtKB-KW"/>
</dbReference>
<feature type="transmembrane region" description="Helical" evidence="7">
    <location>
        <begin position="267"/>
        <end position="288"/>
    </location>
</feature>
<feature type="transmembrane region" description="Helical" evidence="7">
    <location>
        <begin position="70"/>
        <end position="88"/>
    </location>
</feature>
<accession>A7SIY6</accession>
<evidence type="ECO:0000256" key="4">
    <source>
        <dbReference type="ARBA" id="ARBA00022989"/>
    </source>
</evidence>
<keyword evidence="5 7" id="KW-0472">Membrane</keyword>
<keyword evidence="6" id="KW-0862">Zinc</keyword>
<keyword evidence="3 7" id="KW-0812">Transmembrane</keyword>
<gene>
    <name evidence="8" type="ORF">NEMVEDRAFT_v1g227246</name>
</gene>
<dbReference type="PANTHER" id="PTHR20855:SF15">
    <property type="entry name" value="PROGESTIN AND ADIPOQ RECEPTOR FAMILY MEMBER 3"/>
    <property type="match status" value="1"/>
</dbReference>
<keyword evidence="6" id="KW-0479">Metal-binding</keyword>
<protein>
    <recommendedName>
        <fullName evidence="10">Progestin and adipoQ receptor family member 3</fullName>
    </recommendedName>
</protein>
<evidence type="ECO:0000313" key="8">
    <source>
        <dbReference type="EMBL" id="EDO36328.1"/>
    </source>
</evidence>
<feature type="transmembrane region" description="Helical" evidence="7">
    <location>
        <begin position="108"/>
        <end position="128"/>
    </location>
</feature>
<keyword evidence="9" id="KW-1185">Reference proteome</keyword>
<dbReference type="OrthoDB" id="529367at2759"/>
<evidence type="ECO:0000313" key="9">
    <source>
        <dbReference type="Proteomes" id="UP000001593"/>
    </source>
</evidence>
<evidence type="ECO:0008006" key="10">
    <source>
        <dbReference type="Google" id="ProtNLM"/>
    </source>
</evidence>
<feature type="binding site" evidence="6">
    <location>
        <position position="273"/>
    </location>
    <ligand>
        <name>Zn(2+)</name>
        <dbReference type="ChEBI" id="CHEBI:29105"/>
    </ligand>
</feature>
<evidence type="ECO:0000256" key="7">
    <source>
        <dbReference type="SAM" id="Phobius"/>
    </source>
</evidence>
<dbReference type="HOGENOM" id="CLU_023075_0_1_1"/>
<dbReference type="eggNOG" id="KOG0748">
    <property type="taxonomic scope" value="Eukaryota"/>
</dbReference>
<feature type="transmembrane region" description="Helical" evidence="7">
    <location>
        <begin position="203"/>
        <end position="222"/>
    </location>
</feature>
<dbReference type="KEGG" id="nve:5507734"/>
<dbReference type="AlphaFoldDB" id="A7SIY6"/>
<dbReference type="EMBL" id="DS469673">
    <property type="protein sequence ID" value="EDO36328.1"/>
    <property type="molecule type" value="Genomic_DNA"/>
</dbReference>
<dbReference type="GO" id="GO:0016020">
    <property type="term" value="C:membrane"/>
    <property type="evidence" value="ECO:0007669"/>
    <property type="project" value="UniProtKB-SubCell"/>
</dbReference>
<dbReference type="Pfam" id="PF03006">
    <property type="entry name" value="HlyIII"/>
    <property type="match status" value="1"/>
</dbReference>
<dbReference type="STRING" id="45351.A7SIY6"/>
<reference evidence="8 9" key="1">
    <citation type="journal article" date="2007" name="Science">
        <title>Sea anemone genome reveals ancestral eumetazoan gene repertoire and genomic organization.</title>
        <authorList>
            <person name="Putnam N.H."/>
            <person name="Srivastava M."/>
            <person name="Hellsten U."/>
            <person name="Dirks B."/>
            <person name="Chapman J."/>
            <person name="Salamov A."/>
            <person name="Terry A."/>
            <person name="Shapiro H."/>
            <person name="Lindquist E."/>
            <person name="Kapitonov V.V."/>
            <person name="Jurka J."/>
            <person name="Genikhovich G."/>
            <person name="Grigoriev I.V."/>
            <person name="Lucas S.M."/>
            <person name="Steele R.E."/>
            <person name="Finnerty J.R."/>
            <person name="Technau U."/>
            <person name="Martindale M.Q."/>
            <person name="Rokhsar D.S."/>
        </authorList>
    </citation>
    <scope>NUCLEOTIDE SEQUENCE [LARGE SCALE GENOMIC DNA]</scope>
    <source>
        <strain evidence="9">CH2 X CH6</strain>
    </source>
</reference>
<dbReference type="GO" id="GO:0034067">
    <property type="term" value="P:protein localization to Golgi apparatus"/>
    <property type="evidence" value="ECO:0000318"/>
    <property type="project" value="GO_Central"/>
</dbReference>
<feature type="binding site" evidence="6">
    <location>
        <position position="277"/>
    </location>
    <ligand>
        <name>Zn(2+)</name>
        <dbReference type="ChEBI" id="CHEBI:29105"/>
    </ligand>
</feature>
<dbReference type="PANTHER" id="PTHR20855">
    <property type="entry name" value="ADIPOR/PROGESTIN RECEPTOR-RELATED"/>
    <property type="match status" value="1"/>
</dbReference>
<name>A7SIY6_NEMVE</name>